<evidence type="ECO:0000256" key="3">
    <source>
        <dbReference type="ARBA" id="ARBA00022801"/>
    </source>
</evidence>
<feature type="compositionally biased region" description="Pro residues" evidence="5">
    <location>
        <begin position="247"/>
        <end position="260"/>
    </location>
</feature>
<evidence type="ECO:0000313" key="6">
    <source>
        <dbReference type="EMBL" id="EFV13624.2"/>
    </source>
</evidence>
<feature type="region of interest" description="Disordered" evidence="5">
    <location>
        <begin position="242"/>
        <end position="301"/>
    </location>
</feature>
<proteinExistence type="inferred from homology"/>
<dbReference type="SUPFAM" id="SSF53474">
    <property type="entry name" value="alpha/beta-Hydrolases"/>
    <property type="match status" value="1"/>
</dbReference>
<accession>E5XPT7</accession>
<keyword evidence="4" id="KW-1015">Disulfide bond</keyword>
<dbReference type="SMART" id="SM01110">
    <property type="entry name" value="Cutinase"/>
    <property type="match status" value="1"/>
</dbReference>
<dbReference type="ESTHER" id="9acto-e5xpt7">
    <property type="family name" value="Cutinase"/>
</dbReference>
<comment type="caution">
    <text evidence="6">The sequence shown here is derived from an EMBL/GenBank/DDBJ whole genome shotgun (WGS) entry which is preliminary data.</text>
</comment>
<keyword evidence="2" id="KW-0719">Serine esterase</keyword>
<evidence type="ECO:0000256" key="2">
    <source>
        <dbReference type="ARBA" id="ARBA00022487"/>
    </source>
</evidence>
<comment type="similarity">
    <text evidence="1">Belongs to the cutinase family.</text>
</comment>
<dbReference type="GO" id="GO:0052689">
    <property type="term" value="F:carboxylic ester hydrolase activity"/>
    <property type="evidence" value="ECO:0007669"/>
    <property type="project" value="UniProtKB-KW"/>
</dbReference>
<evidence type="ECO:0000313" key="7">
    <source>
        <dbReference type="Proteomes" id="UP000004816"/>
    </source>
</evidence>
<dbReference type="RefSeq" id="WP_021030023.1">
    <property type="nucleotide sequence ID" value="NZ_KI391953.1"/>
</dbReference>
<dbReference type="PANTHER" id="PTHR33630:SF9">
    <property type="entry name" value="CUTINASE 4"/>
    <property type="match status" value="1"/>
</dbReference>
<evidence type="ECO:0000256" key="1">
    <source>
        <dbReference type="ARBA" id="ARBA00007534"/>
    </source>
</evidence>
<dbReference type="HOGENOM" id="CLU_040058_3_0_11"/>
<keyword evidence="7" id="KW-1185">Reference proteome</keyword>
<dbReference type="InterPro" id="IPR029058">
    <property type="entry name" value="AB_hydrolase_fold"/>
</dbReference>
<sequence>MALSPRPRHRKTAAMWAASLLAATGLALISPKTPPAKADACADVDVSFARGTNEPPGIGYVGESFTDQLTDALPGKKIDVYAVDYPAVYSAQSVGDGGNDLSEHVQNIARTCPNTKIVIGGFSQGAAVVDLVTVSPIPAQTVEVPFMGEVSLADSGFDKALPANVFPHIAAVALFGNPAKRVFDGVLPMPDGLRARTTDVCAEADPVCHPPSPDDLANYHNHDSYVERGLTDEVAEFVRGKLGFPNAPAPPKNAPAPPKPSDSSFAPIPDQNVSASDGSDSDGQDEAGPDEAEPDDEAPGE</sequence>
<name>E5XPT7_SEGRC</name>
<dbReference type="InterPro" id="IPR000675">
    <property type="entry name" value="Cutinase/axe"/>
</dbReference>
<dbReference type="eggNOG" id="ENOG5030PZC">
    <property type="taxonomic scope" value="Bacteria"/>
</dbReference>
<dbReference type="AlphaFoldDB" id="E5XPT7"/>
<keyword evidence="3" id="KW-0378">Hydrolase</keyword>
<reference evidence="6 7" key="1">
    <citation type="journal article" date="2011" name="Stand. Genomic Sci.">
        <title>High quality draft genome sequence of Segniliparus rugosus CDC 945(T)= (ATCC BAA-974(T)).</title>
        <authorList>
            <person name="Earl A.M."/>
            <person name="Desjardins C.A."/>
            <person name="Fitzgerald M.G."/>
            <person name="Arachchi H.M."/>
            <person name="Zeng Q."/>
            <person name="Mehta T."/>
            <person name="Griggs A."/>
            <person name="Birren B.W."/>
            <person name="Toney N.C."/>
            <person name="Carr J."/>
            <person name="Posey J."/>
            <person name="Butler W.R."/>
        </authorList>
    </citation>
    <scope>NUCLEOTIDE SEQUENCE [LARGE SCALE GENOMIC DNA]</scope>
    <source>
        <strain evidence="7">ATCC BAA-974 / DSM 45345 / CCUG 50838 / CIP 108380 / JCM 13579 / CDC 945</strain>
    </source>
</reference>
<dbReference type="Pfam" id="PF01083">
    <property type="entry name" value="Cutinase"/>
    <property type="match status" value="1"/>
</dbReference>
<dbReference type="OrthoDB" id="3690529at2"/>
<dbReference type="PANTHER" id="PTHR33630">
    <property type="entry name" value="CUTINASE RV1984C-RELATED-RELATED"/>
    <property type="match status" value="1"/>
</dbReference>
<evidence type="ECO:0000256" key="5">
    <source>
        <dbReference type="SAM" id="MobiDB-lite"/>
    </source>
</evidence>
<organism evidence="6 7">
    <name type="scientific">Segniliparus rugosus (strain ATCC BAA-974 / DSM 45345 / CCUG 50838 / CIP 108380 / JCM 13579 / CDC 945)</name>
    <dbReference type="NCBI Taxonomy" id="679197"/>
    <lineage>
        <taxon>Bacteria</taxon>
        <taxon>Bacillati</taxon>
        <taxon>Actinomycetota</taxon>
        <taxon>Actinomycetes</taxon>
        <taxon>Mycobacteriales</taxon>
        <taxon>Segniliparaceae</taxon>
        <taxon>Segniliparus</taxon>
    </lineage>
</organism>
<gene>
    <name evidence="6" type="ORF">HMPREF9336_01509</name>
</gene>
<dbReference type="Proteomes" id="UP000004816">
    <property type="component" value="Unassembled WGS sequence"/>
</dbReference>
<evidence type="ECO:0000256" key="4">
    <source>
        <dbReference type="ARBA" id="ARBA00023157"/>
    </source>
</evidence>
<feature type="compositionally biased region" description="Acidic residues" evidence="5">
    <location>
        <begin position="279"/>
        <end position="301"/>
    </location>
</feature>
<dbReference type="Gene3D" id="3.40.50.1820">
    <property type="entry name" value="alpha/beta hydrolase"/>
    <property type="match status" value="1"/>
</dbReference>
<dbReference type="EMBL" id="ACZI02000001">
    <property type="protein sequence ID" value="EFV13624.2"/>
    <property type="molecule type" value="Genomic_DNA"/>
</dbReference>
<dbReference type="STRING" id="679197.HMPREF9336_01509"/>
<protein>
    <recommendedName>
        <fullName evidence="8">Cutinase</fullName>
    </recommendedName>
</protein>
<evidence type="ECO:0008006" key="8">
    <source>
        <dbReference type="Google" id="ProtNLM"/>
    </source>
</evidence>